<dbReference type="Proteomes" id="UP000216857">
    <property type="component" value="Unassembled WGS sequence"/>
</dbReference>
<dbReference type="InterPro" id="IPR010272">
    <property type="entry name" value="T6SS_TssF"/>
</dbReference>
<dbReference type="RefSeq" id="WP_094848768.1">
    <property type="nucleotide sequence ID" value="NZ_NEVJ01000003.1"/>
</dbReference>
<reference evidence="1" key="1">
    <citation type="submission" date="2017-05" db="EMBL/GenBank/DDBJ databases">
        <title>Complete and WGS of Bordetella genogroups.</title>
        <authorList>
            <person name="Spilker T."/>
            <person name="Lipuma J."/>
        </authorList>
    </citation>
    <scope>NUCLEOTIDE SEQUENCE</scope>
    <source>
        <strain evidence="1">AU21707</strain>
    </source>
</reference>
<comment type="caution">
    <text evidence="1">The sequence shown here is derived from an EMBL/GenBank/DDBJ whole genome shotgun (WGS) entry which is preliminary data.</text>
</comment>
<dbReference type="PANTHER" id="PTHR35370">
    <property type="entry name" value="CYTOPLASMIC PROTEIN-RELATED-RELATED"/>
    <property type="match status" value="1"/>
</dbReference>
<dbReference type="OrthoDB" id="9763676at2"/>
<dbReference type="EMBL" id="NEVJ01000003">
    <property type="protein sequence ID" value="OZI20165.1"/>
    <property type="molecule type" value="Genomic_DNA"/>
</dbReference>
<sequence length="637" mass="70674">MNPEFLRYYSEELRYLREMGGEFAAAYPKIAGRLGLESFECADPYVERMLEGFSFLAARTRMRLEAEFPRFTRHLAEMIYPQYLAPTPSMTVIQLQPEWGHPGLARGYRVGRGTALKSHLDKFGTTRCEYRTAHDVTLWPLRLDAAEYTPCVGSINGARIDNGQRPEAMLRLRFSLTGGMPAHALAMDKLVLFLRGADALPSRLYELLVGHVIQGWLSAPAASHAAGRAGAGTSARGWLAPLGADCVAAVGLSDHEALLPPSRQAFRGYRLLQEYFAFPERYLFVALHGLGDALRGRDDSAFDVVLLLDNHDPHLERVIGPSNFCLNCTPAINLFPCRSDRLILDPGKFEFHVVPDRSRPIDLEIHGVEAAHGYGASDTRPRTFEPFFRVRDPEAQRRAGGGFFQLRREPRRATQRELRDGPRSRYMGSDVFIALLDMDAAPLSEDIRQLGLDVLCTNRDLPLSMPVGVGTTDFFFDDEMPVRGIRCVAGPSEPRPGMTANASTWRLLNHLALNHRSLFDDEGAGGRGIRELLDLYCHETDVVGRRQISGIAGVRSRGITRRLPTPGRAAFGRGLEVTLTLDDGAFQGGGAFLFSAVLQAFFAGYVSINHFAETLVRTPTRGEIMRWAGTEGLCHTL</sequence>
<proteinExistence type="predicted"/>
<name>A0A261R546_9BORD</name>
<dbReference type="NCBIfam" id="TIGR03359">
    <property type="entry name" value="VI_chp_6"/>
    <property type="match status" value="1"/>
</dbReference>
<protein>
    <submittedName>
        <fullName evidence="1">Type VI secretion system protein ImpG</fullName>
    </submittedName>
</protein>
<dbReference type="PANTHER" id="PTHR35370:SF1">
    <property type="entry name" value="TYPE VI SECRETION SYSTEM COMPONENT TSSF1"/>
    <property type="match status" value="1"/>
</dbReference>
<gene>
    <name evidence="1" type="ORF">CAL26_21735</name>
</gene>
<keyword evidence="2" id="KW-1185">Reference proteome</keyword>
<dbReference type="AlphaFoldDB" id="A0A261R546"/>
<accession>A0A261R546</accession>
<dbReference type="PIRSF" id="PIRSF028304">
    <property type="entry name" value="UCP028304"/>
    <property type="match status" value="1"/>
</dbReference>
<dbReference type="Pfam" id="PF05947">
    <property type="entry name" value="T6SS_TssF"/>
    <property type="match status" value="1"/>
</dbReference>
<organism evidence="1 2">
    <name type="scientific">Bordetella genomosp. 9</name>
    <dbReference type="NCBI Taxonomy" id="1416803"/>
    <lineage>
        <taxon>Bacteria</taxon>
        <taxon>Pseudomonadati</taxon>
        <taxon>Pseudomonadota</taxon>
        <taxon>Betaproteobacteria</taxon>
        <taxon>Burkholderiales</taxon>
        <taxon>Alcaligenaceae</taxon>
        <taxon>Bordetella</taxon>
    </lineage>
</organism>
<evidence type="ECO:0000313" key="1">
    <source>
        <dbReference type="EMBL" id="OZI20165.1"/>
    </source>
</evidence>
<evidence type="ECO:0000313" key="2">
    <source>
        <dbReference type="Proteomes" id="UP000216857"/>
    </source>
</evidence>